<feature type="region of interest" description="Disordered" evidence="1">
    <location>
        <begin position="111"/>
        <end position="194"/>
    </location>
</feature>
<evidence type="ECO:0000313" key="2">
    <source>
        <dbReference type="EMBL" id="MCI4682450.1"/>
    </source>
</evidence>
<keyword evidence="3" id="KW-1185">Reference proteome</keyword>
<reference evidence="2" key="1">
    <citation type="journal article" date="2022" name="ISME J.">
        <title>Identification of active gaseous-alkane degraders at natural gas seeps.</title>
        <authorList>
            <person name="Farhan Ul Haque M."/>
            <person name="Hernandez M."/>
            <person name="Crombie A.T."/>
            <person name="Murrell J.C."/>
        </authorList>
    </citation>
    <scope>NUCLEOTIDE SEQUENCE</scope>
    <source>
        <strain evidence="2">PC2</strain>
    </source>
</reference>
<comment type="caution">
    <text evidence="2">The sequence shown here is derived from an EMBL/GenBank/DDBJ whole genome shotgun (WGS) entry which is preliminary data.</text>
</comment>
<evidence type="ECO:0000256" key="1">
    <source>
        <dbReference type="SAM" id="MobiDB-lite"/>
    </source>
</evidence>
<accession>A0ABS9Z445</accession>
<gene>
    <name evidence="2" type="ORF">K2U94_06700</name>
</gene>
<evidence type="ECO:0000313" key="3">
    <source>
        <dbReference type="Proteomes" id="UP001139104"/>
    </source>
</evidence>
<sequence length="194" mass="20404">MTRASVPSRFQWAAAVLAAVLWTGAALPARAQFFPFFGQQEAPQPAPRPLTPGEVRAVLADEGARMIGRPRLRGPNIVAIGRDAEGARKRFTIDATSGEILDVTVLARREEPRAAPGPNSDFVIPGRPLPPPEHAPEGPADAGNGGPAEVQARPLPPSAPRSAPSRSDSGDAALSPIRPLRPRGAPKVEPLPQQ</sequence>
<dbReference type="Proteomes" id="UP001139104">
    <property type="component" value="Unassembled WGS sequence"/>
</dbReference>
<protein>
    <recommendedName>
        <fullName evidence="4">PepSY domain-containing protein</fullName>
    </recommendedName>
</protein>
<proteinExistence type="predicted"/>
<dbReference type="RefSeq" id="WP_243066462.1">
    <property type="nucleotide sequence ID" value="NZ_JAIVFK010000020.1"/>
</dbReference>
<name>A0ABS9Z445_9HYPH</name>
<feature type="compositionally biased region" description="Low complexity" evidence="1">
    <location>
        <begin position="160"/>
        <end position="173"/>
    </location>
</feature>
<dbReference type="EMBL" id="JAIVFP010000001">
    <property type="protein sequence ID" value="MCI4682450.1"/>
    <property type="molecule type" value="Genomic_DNA"/>
</dbReference>
<evidence type="ECO:0008006" key="4">
    <source>
        <dbReference type="Google" id="ProtNLM"/>
    </source>
</evidence>
<organism evidence="2 3">
    <name type="scientific">Candidatus Rhodoblastus alkanivorans</name>
    <dbReference type="NCBI Taxonomy" id="2954117"/>
    <lineage>
        <taxon>Bacteria</taxon>
        <taxon>Pseudomonadati</taxon>
        <taxon>Pseudomonadota</taxon>
        <taxon>Alphaproteobacteria</taxon>
        <taxon>Hyphomicrobiales</taxon>
        <taxon>Rhodoblastaceae</taxon>
        <taxon>Rhodoblastus</taxon>
    </lineage>
</organism>